<evidence type="ECO:0000313" key="3">
    <source>
        <dbReference type="EMBL" id="SDY59584.1"/>
    </source>
</evidence>
<dbReference type="PANTHER" id="PTHR44520">
    <property type="entry name" value="RESPONSE REGULATOR RCP1-RELATED"/>
    <property type="match status" value="1"/>
</dbReference>
<proteinExistence type="predicted"/>
<dbReference type="AlphaFoldDB" id="A0A1H3L6M7"/>
<evidence type="ECO:0000256" key="1">
    <source>
        <dbReference type="PROSITE-ProRule" id="PRU00169"/>
    </source>
</evidence>
<feature type="modified residue" description="4-aspartylphosphate" evidence="1">
    <location>
        <position position="6"/>
    </location>
</feature>
<name>A0A1H3L6M7_9BACT</name>
<dbReference type="InterPro" id="IPR052893">
    <property type="entry name" value="TCS_response_regulator"/>
</dbReference>
<dbReference type="SUPFAM" id="SSF52172">
    <property type="entry name" value="CheY-like"/>
    <property type="match status" value="1"/>
</dbReference>
<keyword evidence="4" id="KW-1185">Reference proteome</keyword>
<protein>
    <submittedName>
        <fullName evidence="3">Response regulator receiver domain-containing protein</fullName>
    </submittedName>
</protein>
<evidence type="ECO:0000259" key="2">
    <source>
        <dbReference type="PROSITE" id="PS50110"/>
    </source>
</evidence>
<dbReference type="EMBL" id="FNOV01000010">
    <property type="protein sequence ID" value="SDY59584.1"/>
    <property type="molecule type" value="Genomic_DNA"/>
</dbReference>
<dbReference type="Proteomes" id="UP000199249">
    <property type="component" value="Unassembled WGS sequence"/>
</dbReference>
<gene>
    <name evidence="3" type="ORF">SAMN04488069_110110</name>
</gene>
<dbReference type="PROSITE" id="PS50110">
    <property type="entry name" value="RESPONSE_REGULATORY"/>
    <property type="match status" value="1"/>
</dbReference>
<feature type="domain" description="Response regulatory" evidence="2">
    <location>
        <begin position="1"/>
        <end position="59"/>
    </location>
</feature>
<dbReference type="Gene3D" id="3.40.50.2300">
    <property type="match status" value="1"/>
</dbReference>
<accession>A0A1H3L6M7</accession>
<dbReference type="PANTHER" id="PTHR44520:SF2">
    <property type="entry name" value="RESPONSE REGULATOR RCP1"/>
    <property type="match status" value="1"/>
</dbReference>
<sequence>MLVLLDISMPVMGGIDFLAAYQPEPPTPPMQVVVLTSSVHPRDLARLQELPHIGLLQKP</sequence>
<dbReference type="InterPro" id="IPR011006">
    <property type="entry name" value="CheY-like_superfamily"/>
</dbReference>
<dbReference type="InterPro" id="IPR001789">
    <property type="entry name" value="Sig_transdc_resp-reg_receiver"/>
</dbReference>
<dbReference type="GO" id="GO:0000160">
    <property type="term" value="P:phosphorelay signal transduction system"/>
    <property type="evidence" value="ECO:0007669"/>
    <property type="project" value="InterPro"/>
</dbReference>
<reference evidence="4" key="1">
    <citation type="submission" date="2016-10" db="EMBL/GenBank/DDBJ databases">
        <authorList>
            <person name="Varghese N."/>
            <person name="Submissions S."/>
        </authorList>
    </citation>
    <scope>NUCLEOTIDE SEQUENCE [LARGE SCALE GENOMIC DNA]</scope>
    <source>
        <strain evidence="4">CGMCC 1.8975</strain>
    </source>
</reference>
<evidence type="ECO:0000313" key="4">
    <source>
        <dbReference type="Proteomes" id="UP000199249"/>
    </source>
</evidence>
<dbReference type="STRING" id="651662.SAMN04488069_110110"/>
<organism evidence="3 4">
    <name type="scientific">Hymenobacter psychrophilus</name>
    <dbReference type="NCBI Taxonomy" id="651662"/>
    <lineage>
        <taxon>Bacteria</taxon>
        <taxon>Pseudomonadati</taxon>
        <taxon>Bacteroidota</taxon>
        <taxon>Cytophagia</taxon>
        <taxon>Cytophagales</taxon>
        <taxon>Hymenobacteraceae</taxon>
        <taxon>Hymenobacter</taxon>
    </lineage>
</organism>
<keyword evidence="1" id="KW-0597">Phosphoprotein</keyword>